<proteinExistence type="predicted"/>
<gene>
    <name evidence="1" type="ORF">ALO40_102777</name>
</gene>
<organism evidence="1 2">
    <name type="scientific">Pseudomonas syringae pv. viburni</name>
    <dbReference type="NCBI Taxonomy" id="251703"/>
    <lineage>
        <taxon>Bacteria</taxon>
        <taxon>Pseudomonadati</taxon>
        <taxon>Pseudomonadota</taxon>
        <taxon>Gammaproteobacteria</taxon>
        <taxon>Pseudomonadales</taxon>
        <taxon>Pseudomonadaceae</taxon>
        <taxon>Pseudomonas</taxon>
    </lineage>
</organism>
<name>A0A0Q0DB83_9PSED</name>
<comment type="caution">
    <text evidence="1">The sequence shown here is derived from an EMBL/GenBank/DDBJ whole genome shotgun (WGS) entry which is preliminary data.</text>
</comment>
<accession>A0A0Q0DB83</accession>
<dbReference type="AlphaFoldDB" id="A0A0Q0DB83"/>
<protein>
    <submittedName>
        <fullName evidence="1">Uncharacterized protein</fullName>
    </submittedName>
</protein>
<reference evidence="1 2" key="1">
    <citation type="submission" date="2015-09" db="EMBL/GenBank/DDBJ databases">
        <title>Genome announcement of multiple Pseudomonas syringae strains.</title>
        <authorList>
            <person name="Thakur S."/>
            <person name="Wang P.W."/>
            <person name="Gong Y."/>
            <person name="Weir B.S."/>
            <person name="Guttman D.S."/>
        </authorList>
    </citation>
    <scope>NUCLEOTIDE SEQUENCE [LARGE SCALE GENOMIC DNA]</scope>
    <source>
        <strain evidence="1 2">ICMP3963</strain>
    </source>
</reference>
<dbReference type="EMBL" id="LJRR01000229">
    <property type="protein sequence ID" value="KPZ15371.1"/>
    <property type="molecule type" value="Genomic_DNA"/>
</dbReference>
<evidence type="ECO:0000313" key="1">
    <source>
        <dbReference type="EMBL" id="KPZ15371.1"/>
    </source>
</evidence>
<dbReference type="PATRIC" id="fig|251703.9.peg.1138"/>
<sequence length="64" mass="7089">MTTYSESGSCCSSDRPELRQMRTANGQTDITLNRLNPVFSRVCADVCHIPKITVSNKSSIFSAY</sequence>
<dbReference type="Proteomes" id="UP000050317">
    <property type="component" value="Unassembled WGS sequence"/>
</dbReference>
<evidence type="ECO:0000313" key="2">
    <source>
        <dbReference type="Proteomes" id="UP000050317"/>
    </source>
</evidence>